<dbReference type="InterPro" id="IPR011604">
    <property type="entry name" value="PDDEXK-like_dom_sf"/>
</dbReference>
<dbReference type="AlphaFoldDB" id="A0A377K155"/>
<organism evidence="1 2">
    <name type="scientific">Escherichia coli</name>
    <dbReference type="NCBI Taxonomy" id="562"/>
    <lineage>
        <taxon>Bacteria</taxon>
        <taxon>Pseudomonadati</taxon>
        <taxon>Pseudomonadota</taxon>
        <taxon>Gammaproteobacteria</taxon>
        <taxon>Enterobacterales</taxon>
        <taxon>Enterobacteriaceae</taxon>
        <taxon>Escherichia</taxon>
    </lineage>
</organism>
<gene>
    <name evidence="1" type="primary">recB_6</name>
    <name evidence="1" type="ORF">NCTC9075_01534</name>
</gene>
<name>A0A377K155_ECOLX</name>
<keyword evidence="1" id="KW-0540">Nuclease</keyword>
<reference evidence="1 2" key="1">
    <citation type="submission" date="2018-06" db="EMBL/GenBank/DDBJ databases">
        <authorList>
            <consortium name="Pathogen Informatics"/>
            <person name="Doyle S."/>
        </authorList>
    </citation>
    <scope>NUCLEOTIDE SEQUENCE [LARGE SCALE GENOMIC DNA]</scope>
    <source>
        <strain evidence="1 2">NCTC9075</strain>
    </source>
</reference>
<evidence type="ECO:0000313" key="2">
    <source>
        <dbReference type="Proteomes" id="UP000254181"/>
    </source>
</evidence>
<dbReference type="GO" id="GO:0008854">
    <property type="term" value="F:exodeoxyribonuclease V activity"/>
    <property type="evidence" value="ECO:0007669"/>
    <property type="project" value="UniProtKB-EC"/>
</dbReference>
<evidence type="ECO:0000313" key="1">
    <source>
        <dbReference type="EMBL" id="STP18094.1"/>
    </source>
</evidence>
<dbReference type="EMBL" id="UGEM01000004">
    <property type="protein sequence ID" value="STP18094.1"/>
    <property type="molecule type" value="Genomic_DNA"/>
</dbReference>
<protein>
    <submittedName>
        <fullName evidence="1">Exonuclease V subunit beta</fullName>
        <ecNumber evidence="1">3.1.11.5</ecNumber>
    </submittedName>
</protein>
<dbReference type="Gene3D" id="3.90.320.10">
    <property type="match status" value="1"/>
</dbReference>
<dbReference type="Proteomes" id="UP000254181">
    <property type="component" value="Unassembled WGS sequence"/>
</dbReference>
<keyword evidence="1" id="KW-0269">Exonuclease</keyword>
<keyword evidence="1" id="KW-0378">Hydrolase</keyword>
<dbReference type="EC" id="3.1.11.5" evidence="1"/>
<proteinExistence type="predicted"/>
<sequence length="111" mass="12271">MRQGFVPVLKRLCNDDIVWQTAQIGDNQPWQVNDALTAELNARTLQRLPGDNWRVTSYSGLQQRGHGIAQDLIPRLDVDAAGVVSVVEEPTLTPHQVPARCVTGDILAQFV</sequence>
<accession>A0A377K155</accession>